<sequence>MLMGFNFFGDTDLHNVYSENEFFDCLKSKFNRKLMEGACNFPYFHRLFARTERYLANLQEKPP</sequence>
<evidence type="ECO:0000313" key="1">
    <source>
        <dbReference type="EMBL" id="VAV87673.1"/>
    </source>
</evidence>
<organism evidence="1">
    <name type="scientific">hydrothermal vent metagenome</name>
    <dbReference type="NCBI Taxonomy" id="652676"/>
    <lineage>
        <taxon>unclassified sequences</taxon>
        <taxon>metagenomes</taxon>
        <taxon>ecological metagenomes</taxon>
    </lineage>
</organism>
<dbReference type="AlphaFoldDB" id="A0A3B0RT26"/>
<dbReference type="EMBL" id="UOEE01000044">
    <property type="protein sequence ID" value="VAV87673.1"/>
    <property type="molecule type" value="Genomic_DNA"/>
</dbReference>
<gene>
    <name evidence="1" type="ORF">MNBD_ALPHA06-170</name>
</gene>
<proteinExistence type="predicted"/>
<name>A0A3B0RT26_9ZZZZ</name>
<accession>A0A3B0RT26</accession>
<reference evidence="1" key="1">
    <citation type="submission" date="2018-06" db="EMBL/GenBank/DDBJ databases">
        <authorList>
            <person name="Zhirakovskaya E."/>
        </authorList>
    </citation>
    <scope>NUCLEOTIDE SEQUENCE</scope>
</reference>
<protein>
    <submittedName>
        <fullName evidence="1">Uncharacterized protein</fullName>
    </submittedName>
</protein>